<comment type="caution">
    <text evidence="6">The sequence shown here is derived from an EMBL/GenBank/DDBJ whole genome shotgun (WGS) entry which is preliminary data.</text>
</comment>
<sequence length="304" mass="34526">MGFVEKWMESLDYEYEVLSSACVRHKSPRSTCEKCVTACHDGALIISQGKTVIDNQKCRECGSCIVACPVQAVSGILPKKDFFQNKIIATTVKPPSPKELLIYHAKGINTIACEEKEFSLEWKDMVEEVNSLLCKLGRTPFMTETETSFEDSYSRRELFSLWKKEGQSFVRQVTPAKWRFNHMDLDVTRYYPDHQFFDVTIDREKCSLCKGCEVMCPKTCFKLDDTGFTINPQSCSGCQLCQELCPEKAITMTSLIASAVTKSYDVYTKMCSLCNNSFQTLREHDESCPACKNRKAGYLNSQTC</sequence>
<proteinExistence type="predicted"/>
<evidence type="ECO:0000256" key="2">
    <source>
        <dbReference type="ARBA" id="ARBA00022723"/>
    </source>
</evidence>
<dbReference type="RefSeq" id="WP_248737053.1">
    <property type="nucleotide sequence ID" value="NZ_CALBWS010000033.1"/>
</dbReference>
<keyword evidence="1" id="KW-0004">4Fe-4S</keyword>
<protein>
    <submittedName>
        <fullName evidence="6">Ion-translocating oxidoreductase complex subunit B</fullName>
    </submittedName>
</protein>
<gene>
    <name evidence="6" type="primary">rsxB_2</name>
    <name evidence="6" type="ORF">BACCIP111895_04005</name>
</gene>
<dbReference type="Pfam" id="PF00037">
    <property type="entry name" value="Fer4"/>
    <property type="match status" value="2"/>
</dbReference>
<dbReference type="PANTHER" id="PTHR43687:SF1">
    <property type="entry name" value="FERREDOXIN III"/>
    <property type="match status" value="1"/>
</dbReference>
<dbReference type="Gene3D" id="3.30.70.20">
    <property type="match status" value="2"/>
</dbReference>
<reference evidence="6" key="1">
    <citation type="submission" date="2022-04" db="EMBL/GenBank/DDBJ databases">
        <authorList>
            <person name="Criscuolo A."/>
        </authorList>
    </citation>
    <scope>NUCLEOTIDE SEQUENCE</scope>
    <source>
        <strain evidence="6">CIP111895</strain>
    </source>
</reference>
<keyword evidence="2" id="KW-0479">Metal-binding</keyword>
<feature type="domain" description="4Fe-4S ferredoxin-type" evidence="5">
    <location>
        <begin position="226"/>
        <end position="255"/>
    </location>
</feature>
<dbReference type="EMBL" id="CALBWS010000033">
    <property type="protein sequence ID" value="CAH2716817.1"/>
    <property type="molecule type" value="Genomic_DNA"/>
</dbReference>
<dbReference type="InterPro" id="IPR017900">
    <property type="entry name" value="4Fe4S_Fe_S_CS"/>
</dbReference>
<dbReference type="InterPro" id="IPR050572">
    <property type="entry name" value="Fe-S_Ferredoxin"/>
</dbReference>
<feature type="domain" description="4Fe-4S ferredoxin-type" evidence="5">
    <location>
        <begin position="49"/>
        <end position="79"/>
    </location>
</feature>
<evidence type="ECO:0000256" key="4">
    <source>
        <dbReference type="ARBA" id="ARBA00023014"/>
    </source>
</evidence>
<keyword evidence="4" id="KW-0411">Iron-sulfur</keyword>
<evidence type="ECO:0000256" key="3">
    <source>
        <dbReference type="ARBA" id="ARBA00023004"/>
    </source>
</evidence>
<dbReference type="PROSITE" id="PS00198">
    <property type="entry name" value="4FE4S_FER_1"/>
    <property type="match status" value="2"/>
</dbReference>
<name>A0ABM9EVU5_9BACI</name>
<dbReference type="SUPFAM" id="SSF54862">
    <property type="entry name" value="4Fe-4S ferredoxins"/>
    <property type="match status" value="2"/>
</dbReference>
<feature type="domain" description="4Fe-4S ferredoxin-type" evidence="5">
    <location>
        <begin position="197"/>
        <end position="225"/>
    </location>
</feature>
<accession>A0ABM9EVU5</accession>
<keyword evidence="3" id="KW-0408">Iron</keyword>
<evidence type="ECO:0000313" key="7">
    <source>
        <dbReference type="Proteomes" id="UP000838308"/>
    </source>
</evidence>
<dbReference type="PROSITE" id="PS51379">
    <property type="entry name" value="4FE4S_FER_2"/>
    <property type="match status" value="3"/>
</dbReference>
<evidence type="ECO:0000259" key="5">
    <source>
        <dbReference type="PROSITE" id="PS51379"/>
    </source>
</evidence>
<dbReference type="Proteomes" id="UP000838308">
    <property type="component" value="Unassembled WGS sequence"/>
</dbReference>
<keyword evidence="7" id="KW-1185">Reference proteome</keyword>
<evidence type="ECO:0000256" key="1">
    <source>
        <dbReference type="ARBA" id="ARBA00022485"/>
    </source>
</evidence>
<dbReference type="InterPro" id="IPR017896">
    <property type="entry name" value="4Fe4S_Fe-S-bd"/>
</dbReference>
<evidence type="ECO:0000313" key="6">
    <source>
        <dbReference type="EMBL" id="CAH2716817.1"/>
    </source>
</evidence>
<dbReference type="PANTHER" id="PTHR43687">
    <property type="entry name" value="ADENYLYLSULFATE REDUCTASE, BETA SUBUNIT"/>
    <property type="match status" value="1"/>
</dbReference>
<organism evidence="6 7">
    <name type="scientific">Neobacillus rhizosphaerae</name>
    <dbReference type="NCBI Taxonomy" id="2880965"/>
    <lineage>
        <taxon>Bacteria</taxon>
        <taxon>Bacillati</taxon>
        <taxon>Bacillota</taxon>
        <taxon>Bacilli</taxon>
        <taxon>Bacillales</taxon>
        <taxon>Bacillaceae</taxon>
        <taxon>Neobacillus</taxon>
    </lineage>
</organism>